<evidence type="ECO:0000256" key="5">
    <source>
        <dbReference type="ARBA" id="ARBA00023002"/>
    </source>
</evidence>
<feature type="domain" description="FAD/NAD(P)-binding" evidence="8">
    <location>
        <begin position="3"/>
        <end position="103"/>
    </location>
</feature>
<sequence length="252" mass="26516">LRRFSIELTLGAKVKGLKREGSRGELHYSTGDGDKSITADKVLVAIGRRPNTSDIGLDKAGVKLDSRGFVQVSATMQTSVPGIYAIGDMVPGMMLAHKAQYQGKIAAEVIAGEPAAFEGVEVPGVIFSDPEIATVGLSENEAKEQNIEVKAGVFPFKAMGRTLTMAEEGPGFVKVVSDAQSGTVLGVHIVGPHASDLISEGSLAVASASHVDDLTLTIHPHPTLPETLEEAAEQVENRAIHIFSPAKTPTKK</sequence>
<organism evidence="9 10">
    <name type="scientific">Desulfomonile tiedjei</name>
    <dbReference type="NCBI Taxonomy" id="2358"/>
    <lineage>
        <taxon>Bacteria</taxon>
        <taxon>Pseudomonadati</taxon>
        <taxon>Thermodesulfobacteriota</taxon>
        <taxon>Desulfomonilia</taxon>
        <taxon>Desulfomonilales</taxon>
        <taxon>Desulfomonilaceae</taxon>
        <taxon>Desulfomonile</taxon>
    </lineage>
</organism>
<dbReference type="SUPFAM" id="SSF55424">
    <property type="entry name" value="FAD/NAD-linked reductases, dimerisation (C-terminal) domain"/>
    <property type="match status" value="1"/>
</dbReference>
<comment type="cofactor">
    <cofactor evidence="1">
        <name>FAD</name>
        <dbReference type="ChEBI" id="CHEBI:57692"/>
    </cofactor>
</comment>
<dbReference type="InterPro" id="IPR050151">
    <property type="entry name" value="Class-I_Pyr_Nuc-Dis_Oxidored"/>
</dbReference>
<evidence type="ECO:0000256" key="6">
    <source>
        <dbReference type="ARBA" id="ARBA00023027"/>
    </source>
</evidence>
<reference evidence="9" key="1">
    <citation type="submission" date="2020-07" db="EMBL/GenBank/DDBJ databases">
        <title>Huge and variable diversity of episymbiotic CPR bacteria and DPANN archaea in groundwater ecosystems.</title>
        <authorList>
            <person name="He C.Y."/>
            <person name="Keren R."/>
            <person name="Whittaker M."/>
            <person name="Farag I.F."/>
            <person name="Doudna J."/>
            <person name="Cate J.H.D."/>
            <person name="Banfield J.F."/>
        </authorList>
    </citation>
    <scope>NUCLEOTIDE SEQUENCE</scope>
    <source>
        <strain evidence="9">NC_groundwater_1664_Pr3_B-0.1um_52_9</strain>
    </source>
</reference>
<keyword evidence="3" id="KW-0285">Flavoprotein</keyword>
<comment type="similarity">
    <text evidence="2">Belongs to the class-I pyridine nucleotide-disulfide oxidoreductase family.</text>
</comment>
<evidence type="ECO:0000259" key="7">
    <source>
        <dbReference type="Pfam" id="PF02852"/>
    </source>
</evidence>
<comment type="caution">
    <text evidence="9">The sequence shown here is derived from an EMBL/GenBank/DDBJ whole genome shotgun (WGS) entry which is preliminary data.</text>
</comment>
<name>A0A9D6UZR3_9BACT</name>
<dbReference type="PANTHER" id="PTHR22912">
    <property type="entry name" value="DISULFIDE OXIDOREDUCTASE"/>
    <property type="match status" value="1"/>
</dbReference>
<dbReference type="SUPFAM" id="SSF51905">
    <property type="entry name" value="FAD/NAD(P)-binding domain"/>
    <property type="match status" value="1"/>
</dbReference>
<dbReference type="InterPro" id="IPR036188">
    <property type="entry name" value="FAD/NAD-bd_sf"/>
</dbReference>
<keyword evidence="5" id="KW-0560">Oxidoreductase</keyword>
<dbReference type="Gene3D" id="3.50.50.60">
    <property type="entry name" value="FAD/NAD(P)-binding domain"/>
    <property type="match status" value="2"/>
</dbReference>
<keyword evidence="6" id="KW-0520">NAD</keyword>
<dbReference type="FunFam" id="3.30.390.30:FF:000001">
    <property type="entry name" value="Dihydrolipoyl dehydrogenase"/>
    <property type="match status" value="1"/>
</dbReference>
<dbReference type="Proteomes" id="UP000807825">
    <property type="component" value="Unassembled WGS sequence"/>
</dbReference>
<dbReference type="InterPro" id="IPR004099">
    <property type="entry name" value="Pyr_nucl-diS_OxRdtase_dimer"/>
</dbReference>
<evidence type="ECO:0000313" key="10">
    <source>
        <dbReference type="Proteomes" id="UP000807825"/>
    </source>
</evidence>
<dbReference type="PANTHER" id="PTHR22912:SF160">
    <property type="entry name" value="DIHYDROLIPOYL DEHYDROGENASE"/>
    <property type="match status" value="1"/>
</dbReference>
<gene>
    <name evidence="9" type="ORF">HY912_01290</name>
</gene>
<evidence type="ECO:0000259" key="8">
    <source>
        <dbReference type="Pfam" id="PF07992"/>
    </source>
</evidence>
<dbReference type="EMBL" id="JACRDE010000041">
    <property type="protein sequence ID" value="MBI5248103.1"/>
    <property type="molecule type" value="Genomic_DNA"/>
</dbReference>
<dbReference type="Pfam" id="PF02852">
    <property type="entry name" value="Pyr_redox_dim"/>
    <property type="match status" value="1"/>
</dbReference>
<dbReference type="AlphaFoldDB" id="A0A9D6UZR3"/>
<evidence type="ECO:0000256" key="3">
    <source>
        <dbReference type="ARBA" id="ARBA00022630"/>
    </source>
</evidence>
<protein>
    <submittedName>
        <fullName evidence="9">FAD-dependent oxidoreductase</fullName>
    </submittedName>
</protein>
<evidence type="ECO:0000256" key="4">
    <source>
        <dbReference type="ARBA" id="ARBA00022827"/>
    </source>
</evidence>
<dbReference type="Pfam" id="PF07992">
    <property type="entry name" value="Pyr_redox_2"/>
    <property type="match status" value="1"/>
</dbReference>
<feature type="domain" description="Pyridine nucleotide-disulphide oxidoreductase dimerisation" evidence="7">
    <location>
        <begin position="122"/>
        <end position="232"/>
    </location>
</feature>
<accession>A0A9D6UZR3</accession>
<dbReference type="Gene3D" id="3.30.390.30">
    <property type="match status" value="1"/>
</dbReference>
<dbReference type="PRINTS" id="PR00368">
    <property type="entry name" value="FADPNR"/>
</dbReference>
<evidence type="ECO:0000256" key="2">
    <source>
        <dbReference type="ARBA" id="ARBA00007532"/>
    </source>
</evidence>
<dbReference type="InterPro" id="IPR023753">
    <property type="entry name" value="FAD/NAD-binding_dom"/>
</dbReference>
<dbReference type="PRINTS" id="PR00411">
    <property type="entry name" value="PNDRDTASEI"/>
</dbReference>
<keyword evidence="4" id="KW-0274">FAD</keyword>
<feature type="non-terminal residue" evidence="9">
    <location>
        <position position="1"/>
    </location>
</feature>
<dbReference type="GO" id="GO:0004148">
    <property type="term" value="F:dihydrolipoyl dehydrogenase (NADH) activity"/>
    <property type="evidence" value="ECO:0007669"/>
    <property type="project" value="TreeGrafter"/>
</dbReference>
<dbReference type="GO" id="GO:0006103">
    <property type="term" value="P:2-oxoglutarate metabolic process"/>
    <property type="evidence" value="ECO:0007669"/>
    <property type="project" value="TreeGrafter"/>
</dbReference>
<dbReference type="InterPro" id="IPR016156">
    <property type="entry name" value="FAD/NAD-linked_Rdtase_dimer_sf"/>
</dbReference>
<dbReference type="GO" id="GO:0050660">
    <property type="term" value="F:flavin adenine dinucleotide binding"/>
    <property type="evidence" value="ECO:0007669"/>
    <property type="project" value="TreeGrafter"/>
</dbReference>
<proteinExistence type="inferred from homology"/>
<evidence type="ECO:0000313" key="9">
    <source>
        <dbReference type="EMBL" id="MBI5248103.1"/>
    </source>
</evidence>
<evidence type="ECO:0000256" key="1">
    <source>
        <dbReference type="ARBA" id="ARBA00001974"/>
    </source>
</evidence>